<evidence type="ECO:0000313" key="2">
    <source>
        <dbReference type="EnsemblPlants" id="cds.evm.model.04.1099"/>
    </source>
</evidence>
<organism evidence="2 3">
    <name type="scientific">Cannabis sativa</name>
    <name type="common">Hemp</name>
    <name type="synonym">Marijuana</name>
    <dbReference type="NCBI Taxonomy" id="3483"/>
    <lineage>
        <taxon>Eukaryota</taxon>
        <taxon>Viridiplantae</taxon>
        <taxon>Streptophyta</taxon>
        <taxon>Embryophyta</taxon>
        <taxon>Tracheophyta</taxon>
        <taxon>Spermatophyta</taxon>
        <taxon>Magnoliopsida</taxon>
        <taxon>eudicotyledons</taxon>
        <taxon>Gunneridae</taxon>
        <taxon>Pentapetalae</taxon>
        <taxon>rosids</taxon>
        <taxon>fabids</taxon>
        <taxon>Rosales</taxon>
        <taxon>Cannabaceae</taxon>
        <taxon>Cannabis</taxon>
    </lineage>
</organism>
<sequence length="205" mass="22942">MNVPLPNNGTAPVDTINRGVGRTTIIPLNLFPETIIFAGETSTSAATVGQFPPVTLVVASEGIIQFTTAQYTALQEQMHALQAKVNGRVKIRRPPRVPNTRSDNPRREQVAQNSNREVPQEEDPERCNPRSRAQLRKSCSPSVYTRSCFVETPRGVRYQVHKGDLCDHLNAVFKARSETPRNRDEPVIPNWAIKAQTMEITQQML</sequence>
<proteinExistence type="predicted"/>
<feature type="region of interest" description="Disordered" evidence="1">
    <location>
        <begin position="88"/>
        <end position="133"/>
    </location>
</feature>
<protein>
    <submittedName>
        <fullName evidence="2">Uncharacterized protein</fullName>
    </submittedName>
</protein>
<dbReference type="Gramene" id="evm.model.04.1099">
    <property type="protein sequence ID" value="cds.evm.model.04.1099"/>
    <property type="gene ID" value="evm.TU.04.1099"/>
</dbReference>
<dbReference type="EnsemblPlants" id="evm.model.04.1099">
    <property type="protein sequence ID" value="cds.evm.model.04.1099"/>
    <property type="gene ID" value="evm.TU.04.1099"/>
</dbReference>
<dbReference type="Proteomes" id="UP000596661">
    <property type="component" value="Chromosome 4"/>
</dbReference>
<name>A0A803PBP3_CANSA</name>
<reference evidence="2" key="2">
    <citation type="submission" date="2021-03" db="UniProtKB">
        <authorList>
            <consortium name="EnsemblPlants"/>
        </authorList>
    </citation>
    <scope>IDENTIFICATION</scope>
</reference>
<dbReference type="EMBL" id="UZAU01000372">
    <property type="status" value="NOT_ANNOTATED_CDS"/>
    <property type="molecule type" value="Genomic_DNA"/>
</dbReference>
<keyword evidence="3" id="KW-1185">Reference proteome</keyword>
<evidence type="ECO:0000313" key="3">
    <source>
        <dbReference type="Proteomes" id="UP000596661"/>
    </source>
</evidence>
<evidence type="ECO:0000256" key="1">
    <source>
        <dbReference type="SAM" id="MobiDB-lite"/>
    </source>
</evidence>
<dbReference type="AlphaFoldDB" id="A0A803PBP3"/>
<accession>A0A803PBP3</accession>
<reference evidence="2" key="1">
    <citation type="submission" date="2018-11" db="EMBL/GenBank/DDBJ databases">
        <authorList>
            <person name="Grassa J C."/>
        </authorList>
    </citation>
    <scope>NUCLEOTIDE SEQUENCE [LARGE SCALE GENOMIC DNA]</scope>
</reference>